<reference evidence="3 4" key="1">
    <citation type="submission" date="2016-12" db="EMBL/GenBank/DDBJ databases">
        <authorList>
            <person name="Song W.-J."/>
            <person name="Kurnit D.M."/>
        </authorList>
    </citation>
    <scope>NUCLEOTIDE SEQUENCE [LARGE SCALE GENOMIC DNA]</scope>
    <source>
        <strain evidence="3 4">DSM 19599</strain>
    </source>
</reference>
<protein>
    <recommendedName>
        <fullName evidence="1">Cyclic di-GMP-binding protein</fullName>
    </recommendedName>
    <alternativeName>
        <fullName evidence="1">Cellulose synthase regulatory subunit</fullName>
    </alternativeName>
</protein>
<comment type="pathway">
    <text evidence="1">Glycan metabolism; bacterial cellulose biosynthesis.</text>
</comment>
<proteinExistence type="inferred from homology"/>
<keyword evidence="1" id="KW-0997">Cell inner membrane</keyword>
<feature type="region of interest" description="Disordered" evidence="2">
    <location>
        <begin position="83"/>
        <end position="228"/>
    </location>
</feature>
<sequence>MMRLRNETRIDRARVTRVARSRLAALVARARGAAAVVFVVGTVAAASPAGATVGTDSASSAVRLSAMGMPVALPAALANPAGEADRGRQFAQAVGAPPSGASDQAAPSGPDVAPFSMSPTDGTPTPGSQTNAGGVPRAPDFTPTRDGEFLPPVDAPPDSPASGSDGFSLQQASPPAAPSSSPGEDLPPPTVTPAAPTARTGTGSAMPPPIPFDLPVSGGGSPTASRVSPAAAQRINRFLLDRPDVRLTGEIDAVSAPIFLTPAEASQSARISVGFVNSVVVMPEASRLVVWVNGQKTIEVPIEATSDPLYFEFPLPAGLLRPGMNQVRIGASMRHRVDCSIGGTYELWTQLVPAMTGLSFSSGAQPVSRVSDLPSVGADDTGATRIYALNTGASDPVSIGRMLKAAQVASVLGRFRHPVVTVVESLDKVPVAPGAMVLAVGTVADVRPLTSAGASEGVNGPIVAFQNEPSRGVPILVLSGGNAAQVDAAIDRLNALVERDINQTRAAGRLPWRVPDVPAYLGGESYTFRELGVPTEEFSGRHFKTSFEFNLPPDFYAQGYANVNFRIDAAYTPEVLAGSTLQFYVNDEIAMTFNLTSTDGEFLRQRLITVPMKSFRPGTNVVRVEANLATRTDQACLPGTTMNQAKRFVLFNTSRLIIPVFARLGVLPNLAAFSANGFPLGVGTDQPVAVYVPGGQPAAGAAATLMAKLAVSRGRVFNIAAATAAAQIDHRPAVIVSALPDLDPGILTRVGLAELALGAQSLPQNHTSDASVPAQGGAGKDAGTFDALLSQVEALREQQQDGVYGVPVDQAADNAAGAANMDDTGAIYARWREGMSGADQVRKWFRDMMRWIDDAIGINAQNLGASLGGGSQAEVPAQYTALIAQNFAESSGMTTWTLLTADDNTALATGAEGITAPQAWRRLDGQLSSYLRQTGLVRTSADLKQRVFETVPFSITNWRLIAANWFSLHIVSYAFFLILASAALGVATWIMINLTRKGDLW</sequence>
<keyword evidence="1" id="KW-1133">Transmembrane helix</keyword>
<feature type="compositionally biased region" description="Polar residues" evidence="2">
    <location>
        <begin position="117"/>
        <end position="132"/>
    </location>
</feature>
<comment type="function">
    <text evidence="1">Binds the cellulose synthase activator, bis-(3'-5') cyclic diguanylic acid (c-di-GMP).</text>
</comment>
<dbReference type="InterPro" id="IPR018513">
    <property type="entry name" value="Cell_synthase_bac"/>
</dbReference>
<dbReference type="GO" id="GO:0030244">
    <property type="term" value="P:cellulose biosynthetic process"/>
    <property type="evidence" value="ECO:0007669"/>
    <property type="project" value="UniProtKB-KW"/>
</dbReference>
<feature type="transmembrane region" description="Helical" evidence="1">
    <location>
        <begin position="970"/>
        <end position="992"/>
    </location>
</feature>
<dbReference type="GO" id="GO:0005886">
    <property type="term" value="C:plasma membrane"/>
    <property type="evidence" value="ECO:0007669"/>
    <property type="project" value="UniProtKB-SubCell"/>
</dbReference>
<dbReference type="PANTHER" id="PTHR48125">
    <property type="entry name" value="LP07818P1"/>
    <property type="match status" value="1"/>
</dbReference>
<evidence type="ECO:0000313" key="3">
    <source>
        <dbReference type="EMBL" id="SHO67134.1"/>
    </source>
</evidence>
<keyword evidence="1" id="KW-0472">Membrane</keyword>
<evidence type="ECO:0000256" key="1">
    <source>
        <dbReference type="RuleBase" id="RU365021"/>
    </source>
</evidence>
<dbReference type="Proteomes" id="UP000186406">
    <property type="component" value="Unassembled WGS sequence"/>
</dbReference>
<comment type="subcellular location">
    <subcellularLocation>
        <location evidence="1">Cell inner membrane</location>
    </subcellularLocation>
</comment>
<dbReference type="Gene3D" id="2.60.120.260">
    <property type="entry name" value="Galactose-binding domain-like"/>
    <property type="match status" value="2"/>
</dbReference>
<dbReference type="Pfam" id="PF03170">
    <property type="entry name" value="BcsB"/>
    <property type="match status" value="1"/>
</dbReference>
<evidence type="ECO:0000256" key="2">
    <source>
        <dbReference type="SAM" id="MobiDB-lite"/>
    </source>
</evidence>
<evidence type="ECO:0000313" key="4">
    <source>
        <dbReference type="Proteomes" id="UP000186406"/>
    </source>
</evidence>
<dbReference type="OrthoDB" id="7615145at2"/>
<organism evidence="3 4">
    <name type="scientific">Pseudoxanthobacter soli DSM 19599</name>
    <dbReference type="NCBI Taxonomy" id="1123029"/>
    <lineage>
        <taxon>Bacteria</taxon>
        <taxon>Pseudomonadati</taxon>
        <taxon>Pseudomonadota</taxon>
        <taxon>Alphaproteobacteria</taxon>
        <taxon>Hyphomicrobiales</taxon>
        <taxon>Segnochrobactraceae</taxon>
        <taxon>Pseudoxanthobacter</taxon>
    </lineage>
</organism>
<keyword evidence="1" id="KW-0973">c-di-GMP</keyword>
<feature type="compositionally biased region" description="Low complexity" evidence="2">
    <location>
        <begin position="160"/>
        <end position="182"/>
    </location>
</feature>
<comment type="subunit">
    <text evidence="1">Tightly associated with the cellulose synthase catalytic subunit.</text>
</comment>
<gene>
    <name evidence="3" type="ORF">SAMN02745172_03800</name>
</gene>
<dbReference type="PANTHER" id="PTHR48125:SF12">
    <property type="entry name" value="AT HOOK TRANSCRIPTION FACTOR FAMILY-RELATED"/>
    <property type="match status" value="1"/>
</dbReference>
<dbReference type="GO" id="GO:0006011">
    <property type="term" value="P:UDP-alpha-D-glucose metabolic process"/>
    <property type="evidence" value="ECO:0007669"/>
    <property type="project" value="InterPro"/>
</dbReference>
<dbReference type="UniPathway" id="UPA00694"/>
<keyword evidence="4" id="KW-1185">Reference proteome</keyword>
<keyword evidence="1" id="KW-0812">Transmembrane</keyword>
<dbReference type="EMBL" id="FRXO01000010">
    <property type="protein sequence ID" value="SHO67134.1"/>
    <property type="molecule type" value="Genomic_DNA"/>
</dbReference>
<keyword evidence="1" id="KW-0135">Cellulose biosynthesis</keyword>
<comment type="similarity">
    <text evidence="1">Belongs to the AcsB/BcsB family.</text>
</comment>
<accession>A0A1M7ZQE5</accession>
<feature type="compositionally biased region" description="Low complexity" evidence="2">
    <location>
        <begin position="192"/>
        <end position="202"/>
    </location>
</feature>
<dbReference type="STRING" id="1123029.SAMN02745172_03800"/>
<name>A0A1M7ZQE5_9HYPH</name>
<dbReference type="AlphaFoldDB" id="A0A1M7ZQE5"/>
<keyword evidence="1" id="KW-1003">Cell membrane</keyword>